<evidence type="ECO:0000313" key="6">
    <source>
        <dbReference type="EMBL" id="BAF86436.1"/>
    </source>
</evidence>
<keyword evidence="2" id="KW-0805">Transcription regulation</keyword>
<dbReference type="InterPro" id="IPR009057">
    <property type="entry name" value="Homeodomain-like_sf"/>
</dbReference>
<reference evidence="7" key="2">
    <citation type="submission" date="2007-04" db="EMBL/GenBank/DDBJ databases">
        <title>Complete genome sequence of the nitrogen-fixing bacterium Azorhizobium caulinodans ORS571.</title>
        <authorList>
            <person name="Lee K.B."/>
            <person name="Backer P.D."/>
            <person name="Aono T."/>
            <person name="Liu C.T."/>
            <person name="Suzuki S."/>
            <person name="Suzuki T."/>
            <person name="Kaneko T."/>
            <person name="Yamada M."/>
            <person name="Tabata S."/>
            <person name="Kupfer D.M."/>
            <person name="Najar F.Z."/>
            <person name="Wiley G.B."/>
            <person name="Roe B."/>
            <person name="Binnewies T."/>
            <person name="Ussery D."/>
            <person name="Vereecke D."/>
            <person name="Gevers D."/>
            <person name="Holsters M."/>
            <person name="Oyaizu H."/>
        </authorList>
    </citation>
    <scope>NUCLEOTIDE SEQUENCE [LARGE SCALE GENOMIC DNA]</scope>
    <source>
        <strain evidence="7">ATCC 43989 / DSM 5975 / JCM 20966 / LMG 6465 / NBRC 14845 / NCIMB 13405 / ORS 571</strain>
    </source>
</reference>
<dbReference type="InterPro" id="IPR002197">
    <property type="entry name" value="HTH_Fis"/>
</dbReference>
<dbReference type="eggNOG" id="COG0745">
    <property type="taxonomic scope" value="Bacteria"/>
</dbReference>
<dbReference type="GO" id="GO:0043565">
    <property type="term" value="F:sequence-specific DNA binding"/>
    <property type="evidence" value="ECO:0007669"/>
    <property type="project" value="InterPro"/>
</dbReference>
<dbReference type="PROSITE" id="PS50110">
    <property type="entry name" value="RESPONSE_REGULATORY"/>
    <property type="match status" value="1"/>
</dbReference>
<reference evidence="6 7" key="4">
    <citation type="journal article" date="2009" name="Appl. Environ. Microbiol.">
        <title>Comparative genome-wide transcriptional profiling of Azorhizobium caulinodans ORS571 grown under free-living and symbiotic conditions.</title>
        <authorList>
            <person name="Tsukada S."/>
            <person name="Aono T."/>
            <person name="Akiba N."/>
            <person name="Lee KB."/>
            <person name="Liu CT."/>
            <person name="Toyazaki H."/>
            <person name="Oyaizu H."/>
        </authorList>
    </citation>
    <scope>NUCLEOTIDE SEQUENCE [LARGE SCALE GENOMIC DNA]</scope>
    <source>
        <strain evidence="7">ATCC 43989 / DSM 5975 / JCM 20966 / LMG 6465 / NBRC 14845 / NCIMB 13405 / ORS 571</strain>
    </source>
</reference>
<feature type="domain" description="Response regulatory" evidence="5">
    <location>
        <begin position="1"/>
        <end position="112"/>
    </location>
</feature>
<dbReference type="HOGENOM" id="CLU_1197812_0_0_5"/>
<gene>
    <name evidence="6" type="ordered locus">AZC_0438</name>
</gene>
<accession>A8ILX4</accession>
<dbReference type="EMBL" id="AP009384">
    <property type="protein sequence ID" value="BAF86436.1"/>
    <property type="molecule type" value="Genomic_DNA"/>
</dbReference>
<dbReference type="GO" id="GO:0000160">
    <property type="term" value="P:phosphorelay signal transduction system"/>
    <property type="evidence" value="ECO:0007669"/>
    <property type="project" value="InterPro"/>
</dbReference>
<reference evidence="6 7" key="3">
    <citation type="journal article" date="2008" name="BMC Genomics">
        <title>The genome of the versatile nitrogen fixer Azorhizobium caulinodans ORS571.</title>
        <authorList>
            <person name="Lee KB."/>
            <person name="Backer P.D."/>
            <person name="Aono T."/>
            <person name="Liu CT."/>
            <person name="Suzuki S."/>
            <person name="Suzuki T."/>
            <person name="Kaneko T."/>
            <person name="Yamada M."/>
            <person name="Tabata S."/>
            <person name="Kupfer D.M."/>
            <person name="Najar F.Z."/>
            <person name="Wiley G.B."/>
            <person name="Roe B."/>
            <person name="Binnewies T.T."/>
            <person name="Ussery D.W."/>
            <person name="D'Haeze W."/>
            <person name="Herder J.D."/>
            <person name="Gevers D."/>
            <person name="Vereecke D."/>
            <person name="Holsters M."/>
            <person name="Oyaizu H."/>
        </authorList>
    </citation>
    <scope>NUCLEOTIDE SEQUENCE [LARGE SCALE GENOMIC DNA]</scope>
    <source>
        <strain evidence="7">ATCC 43989 / DSM 5975 / JCM 20966 / LMG 6465 / NBRC 14845 / NCIMB 13405 / ORS 571</strain>
    </source>
</reference>
<dbReference type="Gene3D" id="1.10.10.60">
    <property type="entry name" value="Homeodomain-like"/>
    <property type="match status" value="1"/>
</dbReference>
<keyword evidence="3" id="KW-0804">Transcription</keyword>
<dbReference type="STRING" id="438753.AZC_0438"/>
<dbReference type="InterPro" id="IPR001789">
    <property type="entry name" value="Sig_transdc_resp-reg_receiver"/>
</dbReference>
<dbReference type="InterPro" id="IPR050595">
    <property type="entry name" value="Bact_response_regulator"/>
</dbReference>
<proteinExistence type="predicted"/>
<dbReference type="AlphaFoldDB" id="A8ILX4"/>
<reference evidence="6 7" key="6">
    <citation type="journal article" date="2011" name="Appl. Environ. Microbiol.">
        <title>Involvement of the azorhizobial chromosome partition gene (parA) in the onset of bacteroid differentiation during Sesbania rostrata stem nodule development.</title>
        <authorList>
            <person name="Liu CT."/>
            <person name="Lee KB."/>
            <person name="Wang YS."/>
            <person name="Peng MH."/>
            <person name="Lee KT."/>
            <person name="Suzuki S."/>
            <person name="Suzuki T."/>
            <person name="Oyaizu H."/>
        </authorList>
    </citation>
    <scope>NUCLEOTIDE SEQUENCE [LARGE SCALE GENOMIC DNA]</scope>
    <source>
        <strain evidence="7">ATCC 43989 / DSM 5975 / JCM 20966 / LMG 6465 / NBRC 14845 / NCIMB 13405 / ORS 571</strain>
    </source>
</reference>
<dbReference type="Pfam" id="PF02954">
    <property type="entry name" value="HTH_8"/>
    <property type="match status" value="1"/>
</dbReference>
<evidence type="ECO:0000313" key="7">
    <source>
        <dbReference type="Proteomes" id="UP000000270"/>
    </source>
</evidence>
<name>A8ILX4_AZOC5</name>
<organism evidence="6 7">
    <name type="scientific">Azorhizobium caulinodans (strain ATCC 43989 / DSM 5975 / JCM 20966 / LMG 6465 / NBRC 14845 / NCIMB 13405 / ORS 571)</name>
    <dbReference type="NCBI Taxonomy" id="438753"/>
    <lineage>
        <taxon>Bacteria</taxon>
        <taxon>Pseudomonadati</taxon>
        <taxon>Pseudomonadota</taxon>
        <taxon>Alphaproteobacteria</taxon>
        <taxon>Hyphomicrobiales</taxon>
        <taxon>Xanthobacteraceae</taxon>
        <taxon>Azorhizobium</taxon>
    </lineage>
</organism>
<sequence>MVEDDFFECSRVESALLHQGHEVVCVGDGDAALARLDAEPFDLMLLDLVLPGLDGMGVLRTLEARGSSVPVIVSVTPAGIDGAASAIRAGARDFVVKPAGALRLKVAITNALALAGAGAVSERPAAPVAGAPVRLRLAHDADWTAQDRSGQPAPKACGINESLPFLDALGHTRTLEQLEADAIRAAVSLYGGRMSEVARRLGIGRSTLYRKLSALGLPVPEPVSPLAVAAE</sequence>
<keyword evidence="1 4" id="KW-0597">Phosphoprotein</keyword>
<evidence type="ECO:0000256" key="2">
    <source>
        <dbReference type="ARBA" id="ARBA00023015"/>
    </source>
</evidence>
<evidence type="ECO:0000256" key="1">
    <source>
        <dbReference type="ARBA" id="ARBA00022553"/>
    </source>
</evidence>
<feature type="modified residue" description="4-aspartylphosphate" evidence="4">
    <location>
        <position position="47"/>
    </location>
</feature>
<reference evidence="6 7" key="1">
    <citation type="journal article" date="2007" name="Appl. Environ. Microbiol.">
        <title>Rhizobial factors required for stem nodule maturation and maintenance in Sesbania rostrata-Azorhizobium caulinodans ORS571 symbiosis.</title>
        <authorList>
            <person name="Suzuki S."/>
            <person name="Aono T."/>
            <person name="Lee KB."/>
            <person name="Suzuki T."/>
            <person name="Liu CT."/>
            <person name="Miwa H."/>
            <person name="Wakao S."/>
            <person name="Iki T."/>
            <person name="Oyaizu H."/>
        </authorList>
    </citation>
    <scope>NUCLEOTIDE SEQUENCE [LARGE SCALE GENOMIC DNA]</scope>
    <source>
        <strain evidence="7">ATCC 43989 / DSM 5975 / JCM 20966 / LMG 6465 / NBRC 14845 / NCIMB 13405 / ORS 571</strain>
    </source>
</reference>
<evidence type="ECO:0000259" key="5">
    <source>
        <dbReference type="PROSITE" id="PS50110"/>
    </source>
</evidence>
<dbReference type="Proteomes" id="UP000000270">
    <property type="component" value="Chromosome"/>
</dbReference>
<dbReference type="eggNOG" id="COG2204">
    <property type="taxonomic scope" value="Bacteria"/>
</dbReference>
<dbReference type="InterPro" id="IPR011006">
    <property type="entry name" value="CheY-like_superfamily"/>
</dbReference>
<dbReference type="SUPFAM" id="SSF46689">
    <property type="entry name" value="Homeodomain-like"/>
    <property type="match status" value="1"/>
</dbReference>
<dbReference type="PANTHER" id="PTHR44591">
    <property type="entry name" value="STRESS RESPONSE REGULATOR PROTEIN 1"/>
    <property type="match status" value="1"/>
</dbReference>
<dbReference type="Pfam" id="PF00072">
    <property type="entry name" value="Response_reg"/>
    <property type="match status" value="1"/>
</dbReference>
<keyword evidence="7" id="KW-1185">Reference proteome</keyword>
<evidence type="ECO:0000256" key="3">
    <source>
        <dbReference type="ARBA" id="ARBA00023163"/>
    </source>
</evidence>
<dbReference type="KEGG" id="azc:AZC_0438"/>
<dbReference type="CDD" id="cd00156">
    <property type="entry name" value="REC"/>
    <property type="match status" value="1"/>
</dbReference>
<dbReference type="PRINTS" id="PR01590">
    <property type="entry name" value="HTHFIS"/>
</dbReference>
<dbReference type="PANTHER" id="PTHR44591:SF3">
    <property type="entry name" value="RESPONSE REGULATORY DOMAIN-CONTAINING PROTEIN"/>
    <property type="match status" value="1"/>
</dbReference>
<dbReference type="SMART" id="SM00448">
    <property type="entry name" value="REC"/>
    <property type="match status" value="1"/>
</dbReference>
<dbReference type="SUPFAM" id="SSF52172">
    <property type="entry name" value="CheY-like"/>
    <property type="match status" value="1"/>
</dbReference>
<protein>
    <submittedName>
        <fullName evidence="6">Fis-type protein</fullName>
    </submittedName>
</protein>
<dbReference type="Gene3D" id="3.40.50.2300">
    <property type="match status" value="1"/>
</dbReference>
<reference evidence="6 7" key="5">
    <citation type="journal article" date="2010" name="Appl. Environ. Microbiol.">
        <title>phrR-like gene praR of Azorhizobium caulinodans ORS571 is essential for symbiosis with Sesbania rostrata and is involved in expression of reb genes.</title>
        <authorList>
            <person name="Akiba N."/>
            <person name="Aono T."/>
            <person name="Toyazaki H."/>
            <person name="Sato S."/>
            <person name="Oyaizu H."/>
        </authorList>
    </citation>
    <scope>NUCLEOTIDE SEQUENCE [LARGE SCALE GENOMIC DNA]</scope>
    <source>
        <strain evidence="7">ATCC 43989 / DSM 5975 / JCM 20966 / LMG 6465 / NBRC 14845 / NCIMB 13405 / ORS 571</strain>
    </source>
</reference>
<evidence type="ECO:0000256" key="4">
    <source>
        <dbReference type="PROSITE-ProRule" id="PRU00169"/>
    </source>
</evidence>